<keyword evidence="2" id="KW-1185">Reference proteome</keyword>
<dbReference type="OrthoDB" id="1302869at2759"/>
<organism evidence="1 2">
    <name type="scientific">Cuscuta campestris</name>
    <dbReference type="NCBI Taxonomy" id="132261"/>
    <lineage>
        <taxon>Eukaryota</taxon>
        <taxon>Viridiplantae</taxon>
        <taxon>Streptophyta</taxon>
        <taxon>Embryophyta</taxon>
        <taxon>Tracheophyta</taxon>
        <taxon>Spermatophyta</taxon>
        <taxon>Magnoliopsida</taxon>
        <taxon>eudicotyledons</taxon>
        <taxon>Gunneridae</taxon>
        <taxon>Pentapetalae</taxon>
        <taxon>asterids</taxon>
        <taxon>lamiids</taxon>
        <taxon>Solanales</taxon>
        <taxon>Convolvulaceae</taxon>
        <taxon>Cuscuteae</taxon>
        <taxon>Cuscuta</taxon>
        <taxon>Cuscuta subgen. Grammica</taxon>
        <taxon>Cuscuta sect. Cleistogrammica</taxon>
    </lineage>
</organism>
<evidence type="ECO:0000313" key="2">
    <source>
        <dbReference type="Proteomes" id="UP000595140"/>
    </source>
</evidence>
<name>A0A484LF93_9ASTE</name>
<protein>
    <submittedName>
        <fullName evidence="1">Uncharacterized protein</fullName>
    </submittedName>
</protein>
<dbReference type="Proteomes" id="UP000595140">
    <property type="component" value="Unassembled WGS sequence"/>
</dbReference>
<sequence length="235" mass="26768">MVIPPPKTCPSIPKNSHCFHRQNIGHYDIQCPNKDPKSLLEEEEKSESLELKEAQEDVKSQGQYVDELVVSDRPLSSLAHSLTHLTPQKCYERTQSGVMSRNVGALPRGLSSLTVPRTEFVKFLQVPSKEGIQETSEFYYKTRERLEKRSELKMLARVNDNSYMVGLTRGQRVAAPFKKGDLSPYDSLDYPLSLRANSFEDREDDISGPEPIIPSPISHTLMETKGLRFKHYDPF</sequence>
<dbReference type="AlphaFoldDB" id="A0A484LF93"/>
<accession>A0A484LF93</accession>
<gene>
    <name evidence="1" type="ORF">CCAM_LOCUS16474</name>
</gene>
<dbReference type="EMBL" id="OOIL02001359">
    <property type="protein sequence ID" value="VFQ74698.1"/>
    <property type="molecule type" value="Genomic_DNA"/>
</dbReference>
<evidence type="ECO:0000313" key="1">
    <source>
        <dbReference type="EMBL" id="VFQ74698.1"/>
    </source>
</evidence>
<reference evidence="1 2" key="1">
    <citation type="submission" date="2018-04" db="EMBL/GenBank/DDBJ databases">
        <authorList>
            <person name="Vogel A."/>
        </authorList>
    </citation>
    <scope>NUCLEOTIDE SEQUENCE [LARGE SCALE GENOMIC DNA]</scope>
</reference>
<proteinExistence type="predicted"/>